<keyword evidence="3" id="KW-1185">Reference proteome</keyword>
<dbReference type="RefSeq" id="XP_060352925.1">
    <property type="nucleotide sequence ID" value="XM_060488719.1"/>
</dbReference>
<dbReference type="EMBL" id="MOPA01000003">
    <property type="protein sequence ID" value="KAK1543805.1"/>
    <property type="molecule type" value="Genomic_DNA"/>
</dbReference>
<sequence length="107" mass="12408">MDQGERERNAASNRSILIRPLSRNCTDTVRCFFCLPRTPLPQWSFPLPICAFALLPEHRRHQYNQKAPPTVNQKPFSTMTSSRGPKLQYEPLTRSLLLPRLFVSQQL</sequence>
<name>A0ABQ9SWB4_9PEZI</name>
<evidence type="ECO:0000313" key="2">
    <source>
        <dbReference type="EMBL" id="KAK1543805.1"/>
    </source>
</evidence>
<accession>A0ABQ9SWB4</accession>
<dbReference type="Proteomes" id="UP001241169">
    <property type="component" value="Unassembled WGS sequence"/>
</dbReference>
<evidence type="ECO:0000313" key="3">
    <source>
        <dbReference type="Proteomes" id="UP001241169"/>
    </source>
</evidence>
<comment type="caution">
    <text evidence="2">The sequence shown here is derived from an EMBL/GenBank/DDBJ whole genome shotgun (WGS) entry which is preliminary data.</text>
</comment>
<dbReference type="GeneID" id="85372618"/>
<gene>
    <name evidence="2" type="ORF">CPAR01_04438</name>
</gene>
<proteinExistence type="predicted"/>
<feature type="region of interest" description="Disordered" evidence="1">
    <location>
        <begin position="63"/>
        <end position="86"/>
    </location>
</feature>
<reference evidence="2 3" key="1">
    <citation type="submission" date="2016-10" db="EMBL/GenBank/DDBJ databases">
        <title>The genome sequence of Colletotrichum fioriniae PJ7.</title>
        <authorList>
            <person name="Baroncelli R."/>
        </authorList>
    </citation>
    <scope>NUCLEOTIDE SEQUENCE [LARGE SCALE GENOMIC DNA]</scope>
    <source>
        <strain evidence="2 3">IMI 384185</strain>
    </source>
</reference>
<organism evidence="2 3">
    <name type="scientific">Colletotrichum paranaense</name>
    <dbReference type="NCBI Taxonomy" id="1914294"/>
    <lineage>
        <taxon>Eukaryota</taxon>
        <taxon>Fungi</taxon>
        <taxon>Dikarya</taxon>
        <taxon>Ascomycota</taxon>
        <taxon>Pezizomycotina</taxon>
        <taxon>Sordariomycetes</taxon>
        <taxon>Hypocreomycetidae</taxon>
        <taxon>Glomerellales</taxon>
        <taxon>Glomerellaceae</taxon>
        <taxon>Colletotrichum</taxon>
        <taxon>Colletotrichum acutatum species complex</taxon>
    </lineage>
</organism>
<feature type="compositionally biased region" description="Polar residues" evidence="1">
    <location>
        <begin position="64"/>
        <end position="83"/>
    </location>
</feature>
<protein>
    <submittedName>
        <fullName evidence="2">Uncharacterized protein</fullName>
    </submittedName>
</protein>
<evidence type="ECO:0000256" key="1">
    <source>
        <dbReference type="SAM" id="MobiDB-lite"/>
    </source>
</evidence>